<keyword evidence="21" id="KW-1185">Reference proteome</keyword>
<dbReference type="Proteomes" id="UP001501508">
    <property type="component" value="Unassembled WGS sequence"/>
</dbReference>
<feature type="domain" description="SLBB" evidence="19">
    <location>
        <begin position="233"/>
        <end position="310"/>
    </location>
</feature>
<evidence type="ECO:0000256" key="11">
    <source>
        <dbReference type="ARBA" id="ARBA00023136"/>
    </source>
</evidence>
<dbReference type="Gene3D" id="3.10.560.10">
    <property type="entry name" value="Outer membrane lipoprotein wza domain like"/>
    <property type="match status" value="6"/>
</dbReference>
<keyword evidence="13" id="KW-0998">Cell outer membrane</keyword>
<evidence type="ECO:0000256" key="13">
    <source>
        <dbReference type="ARBA" id="ARBA00023237"/>
    </source>
</evidence>
<evidence type="ECO:0000313" key="20">
    <source>
        <dbReference type="EMBL" id="GAA4446295.1"/>
    </source>
</evidence>
<protein>
    <submittedName>
        <fullName evidence="20">SLBB domain-containing protein</fullName>
    </submittedName>
</protein>
<dbReference type="RefSeq" id="WP_345032352.1">
    <property type="nucleotide sequence ID" value="NZ_BAABEY010000036.1"/>
</dbReference>
<dbReference type="InterPro" id="IPR019554">
    <property type="entry name" value="Soluble_ligand-bd"/>
</dbReference>
<reference evidence="21" key="1">
    <citation type="journal article" date="2019" name="Int. J. Syst. Evol. Microbiol.">
        <title>The Global Catalogue of Microorganisms (GCM) 10K type strain sequencing project: providing services to taxonomists for standard genome sequencing and annotation.</title>
        <authorList>
            <consortium name="The Broad Institute Genomics Platform"/>
            <consortium name="The Broad Institute Genome Sequencing Center for Infectious Disease"/>
            <person name="Wu L."/>
            <person name="Ma J."/>
        </authorList>
    </citation>
    <scope>NUCLEOTIDE SEQUENCE [LARGE SCALE GENOMIC DNA]</scope>
    <source>
        <strain evidence="21">JCM 31920</strain>
    </source>
</reference>
<keyword evidence="16" id="KW-1133">Transmembrane helix</keyword>
<dbReference type="InterPro" id="IPR003715">
    <property type="entry name" value="Poly_export_N"/>
</dbReference>
<evidence type="ECO:0000256" key="1">
    <source>
        <dbReference type="ARBA" id="ARBA00004571"/>
    </source>
</evidence>
<evidence type="ECO:0000256" key="8">
    <source>
        <dbReference type="ARBA" id="ARBA00023047"/>
    </source>
</evidence>
<dbReference type="PANTHER" id="PTHR33619:SF3">
    <property type="entry name" value="POLYSACCHARIDE EXPORT PROTEIN GFCE-RELATED"/>
    <property type="match status" value="1"/>
</dbReference>
<gene>
    <name evidence="20" type="ORF">GCM10023091_39140</name>
</gene>
<evidence type="ECO:0000313" key="21">
    <source>
        <dbReference type="Proteomes" id="UP001501508"/>
    </source>
</evidence>
<keyword evidence="12" id="KW-0564">Palmitate</keyword>
<feature type="transmembrane region" description="Helical" evidence="16">
    <location>
        <begin position="7"/>
        <end position="28"/>
    </location>
</feature>
<feature type="domain" description="Soluble ligand binding" evidence="18">
    <location>
        <begin position="715"/>
        <end position="756"/>
    </location>
</feature>
<feature type="domain" description="Soluble ligand binding" evidence="18">
    <location>
        <begin position="317"/>
        <end position="363"/>
    </location>
</feature>
<organism evidence="20 21">
    <name type="scientific">Ravibacter arvi</name>
    <dbReference type="NCBI Taxonomy" id="2051041"/>
    <lineage>
        <taxon>Bacteria</taxon>
        <taxon>Pseudomonadati</taxon>
        <taxon>Bacteroidota</taxon>
        <taxon>Cytophagia</taxon>
        <taxon>Cytophagales</taxon>
        <taxon>Spirosomataceae</taxon>
        <taxon>Ravibacter</taxon>
    </lineage>
</organism>
<keyword evidence="6 16" id="KW-0812">Transmembrane</keyword>
<feature type="domain" description="Polysaccharide export protein N-terminal" evidence="17">
    <location>
        <begin position="142"/>
        <end position="206"/>
    </location>
</feature>
<name>A0ABP8MBW7_9BACT</name>
<keyword evidence="10" id="KW-0626">Porin</keyword>
<keyword evidence="7" id="KW-0732">Signal</keyword>
<evidence type="ECO:0000259" key="17">
    <source>
        <dbReference type="Pfam" id="PF02563"/>
    </source>
</evidence>
<keyword evidence="4" id="KW-1134">Transmembrane beta strand</keyword>
<evidence type="ECO:0000256" key="6">
    <source>
        <dbReference type="ARBA" id="ARBA00022692"/>
    </source>
</evidence>
<dbReference type="InterPro" id="IPR049712">
    <property type="entry name" value="Poly_export"/>
</dbReference>
<evidence type="ECO:0000256" key="5">
    <source>
        <dbReference type="ARBA" id="ARBA00022597"/>
    </source>
</evidence>
<dbReference type="EMBL" id="BAABEY010000036">
    <property type="protein sequence ID" value="GAA4446295.1"/>
    <property type="molecule type" value="Genomic_DNA"/>
</dbReference>
<keyword evidence="9" id="KW-0406">Ion transport</keyword>
<evidence type="ECO:0000256" key="14">
    <source>
        <dbReference type="ARBA" id="ARBA00023288"/>
    </source>
</evidence>
<feature type="domain" description="Soluble ligand binding" evidence="18">
    <location>
        <begin position="506"/>
        <end position="542"/>
    </location>
</feature>
<evidence type="ECO:0000259" key="18">
    <source>
        <dbReference type="Pfam" id="PF10531"/>
    </source>
</evidence>
<feature type="region of interest" description="Disordered" evidence="15">
    <location>
        <begin position="35"/>
        <end position="89"/>
    </location>
</feature>
<evidence type="ECO:0000256" key="16">
    <source>
        <dbReference type="SAM" id="Phobius"/>
    </source>
</evidence>
<evidence type="ECO:0000256" key="4">
    <source>
        <dbReference type="ARBA" id="ARBA00022452"/>
    </source>
</evidence>
<dbReference type="PANTHER" id="PTHR33619">
    <property type="entry name" value="POLYSACCHARIDE EXPORT PROTEIN GFCE-RELATED"/>
    <property type="match status" value="1"/>
</dbReference>
<sequence>MLALKKLNFFLLKFGVICMIMLLASPGFTQISAPAPGQSLPSGTQGNIPAGAQGLPSAGDAGKAQGMPANANQKTNAKQKTGSSNQLQNANQSKLIATDSDSTTAPTDSASVARQAYLDRIFGHKVFSQKTFNPLSNQPIATPAGYTVGPGDELNISVYGSTQQNFPPVIVNRDGYILLDRVGSIYVLGKTIEEIKKNLIGKLAQFNPSLLGQGGASARSTLQVSLSEVRAVQVYVTGEVMFPATYELTSLHTAFNALYLAGGPNEIGTYRHVKVIRDNKEISEIDTYEYLLTGKLDKDVLVKDNDRILVGYYDTRVEVTGNVKKPGIYEMKSNEKLSDLFRFAGGFTDDAYRAQYKVIRFTSKQRKIVDVSESEAASFELKSGDVVTVDPILDRFENMVTIEGAVMREGEYSLESNPTLKKLLESAQGLREDAFAGRIQVSRTRADQSIENLSINLSDIINNRLPDLELTRLDVVTVPSIYQMTEVATVSITGEVNNRSFGDNGGKFPYVANMTLEDLIIKADGLKESADLNNIQVSRRKRDVDAKFADAQIAEVFVVSLDKNLSIGGKESGIVLWPFDEVIIGRSPAYKEQQYVRIEGDGVLREGTYPIINRNDKISDIVQRAGGLTEIAFLPGATLVRTSVLPETNKLDEEEAEDVIEKGVMDGKVEAIDGVSKQENIGINMMRILRNKGSKEDLIVQNGDVIRIPKRLETVAVSGEILYPTTVKYNDGMSFLDFISQSGGFTKTSHRRSSWIKYPNGSVDRTRRFLVFNVYPKVQPGSEIFVPEKAGNELSPLQMLNLGIQVSSALMTFIVSVLAFRSISN</sequence>
<keyword evidence="8" id="KW-0625">Polysaccharide transport</keyword>
<dbReference type="Pfam" id="PF22461">
    <property type="entry name" value="SLBB_2"/>
    <property type="match status" value="1"/>
</dbReference>
<keyword evidence="3" id="KW-0813">Transport</keyword>
<evidence type="ECO:0000256" key="9">
    <source>
        <dbReference type="ARBA" id="ARBA00023065"/>
    </source>
</evidence>
<keyword evidence="11 16" id="KW-0472">Membrane</keyword>
<dbReference type="Gene3D" id="3.30.1950.10">
    <property type="entry name" value="wza like domain"/>
    <property type="match status" value="1"/>
</dbReference>
<dbReference type="InterPro" id="IPR054765">
    <property type="entry name" value="SLBB_dom"/>
</dbReference>
<dbReference type="Pfam" id="PF02563">
    <property type="entry name" value="Poly_export"/>
    <property type="match status" value="1"/>
</dbReference>
<evidence type="ECO:0000256" key="10">
    <source>
        <dbReference type="ARBA" id="ARBA00023114"/>
    </source>
</evidence>
<keyword evidence="14" id="KW-0449">Lipoprotein</keyword>
<evidence type="ECO:0000256" key="12">
    <source>
        <dbReference type="ARBA" id="ARBA00023139"/>
    </source>
</evidence>
<comment type="subcellular location">
    <subcellularLocation>
        <location evidence="1">Cell outer membrane</location>
        <topology evidence="1">Multi-pass membrane protein</topology>
    </subcellularLocation>
</comment>
<keyword evidence="5" id="KW-0762">Sugar transport</keyword>
<evidence type="ECO:0000256" key="2">
    <source>
        <dbReference type="ARBA" id="ARBA00009450"/>
    </source>
</evidence>
<evidence type="ECO:0000256" key="7">
    <source>
        <dbReference type="ARBA" id="ARBA00022729"/>
    </source>
</evidence>
<evidence type="ECO:0000256" key="3">
    <source>
        <dbReference type="ARBA" id="ARBA00022448"/>
    </source>
</evidence>
<comment type="caution">
    <text evidence="20">The sequence shown here is derived from an EMBL/GenBank/DDBJ whole genome shotgun (WGS) entry which is preliminary data.</text>
</comment>
<proteinExistence type="inferred from homology"/>
<dbReference type="Pfam" id="PF10531">
    <property type="entry name" value="SLBB"/>
    <property type="match status" value="3"/>
</dbReference>
<evidence type="ECO:0000259" key="19">
    <source>
        <dbReference type="Pfam" id="PF22461"/>
    </source>
</evidence>
<feature type="compositionally biased region" description="Polar residues" evidence="15">
    <location>
        <begin position="70"/>
        <end position="89"/>
    </location>
</feature>
<comment type="similarity">
    <text evidence="2">Belongs to the BexD/CtrA/VexA family.</text>
</comment>
<evidence type="ECO:0000256" key="15">
    <source>
        <dbReference type="SAM" id="MobiDB-lite"/>
    </source>
</evidence>
<accession>A0ABP8MBW7</accession>